<evidence type="ECO:0000256" key="2">
    <source>
        <dbReference type="ARBA" id="ARBA00008835"/>
    </source>
</evidence>
<dbReference type="GO" id="GO:0005886">
    <property type="term" value="C:plasma membrane"/>
    <property type="evidence" value="ECO:0007669"/>
    <property type="project" value="UniProtKB-SubCell"/>
</dbReference>
<gene>
    <name evidence="7 9" type="primary">flhA</name>
    <name evidence="9" type="ORF">ATO7_02655</name>
</gene>
<evidence type="ECO:0000256" key="7">
    <source>
        <dbReference type="RuleBase" id="RU364093"/>
    </source>
</evidence>
<keyword evidence="7" id="KW-0653">Protein transport</keyword>
<dbReference type="Gene3D" id="1.10.8.540">
    <property type="entry name" value="FHIPEP family, domain 3"/>
    <property type="match status" value="1"/>
</dbReference>
<dbReference type="PANTHER" id="PTHR30161">
    <property type="entry name" value="FLAGELLAR EXPORT PROTEIN, MEMBRANE FLHA SUBUNIT-RELATED"/>
    <property type="match status" value="1"/>
</dbReference>
<dbReference type="Pfam" id="PF00771">
    <property type="entry name" value="FHIPEP"/>
    <property type="match status" value="1"/>
</dbReference>
<dbReference type="PIRSF" id="PIRSF005419">
    <property type="entry name" value="FlhA"/>
    <property type="match status" value="1"/>
</dbReference>
<reference evidence="9 10" key="1">
    <citation type="submission" date="2013-04" db="EMBL/GenBank/DDBJ databases">
        <title>Oceanococcus atlanticus 22II-S10r2 Genome Sequencing.</title>
        <authorList>
            <person name="Lai Q."/>
            <person name="Li G."/>
            <person name="Shao Z."/>
        </authorList>
    </citation>
    <scope>NUCLEOTIDE SEQUENCE [LARGE SCALE GENOMIC DNA]</scope>
    <source>
        <strain evidence="9 10">22II-S10r2</strain>
    </source>
</reference>
<comment type="subcellular location">
    <subcellularLocation>
        <location evidence="1 7">Cell membrane</location>
        <topology evidence="1 7">Multi-pass membrane protein</topology>
    </subcellularLocation>
</comment>
<keyword evidence="5 7" id="KW-1133">Transmembrane helix</keyword>
<dbReference type="PRINTS" id="PR00949">
    <property type="entry name" value="TYPE3IMAPROT"/>
</dbReference>
<feature type="region of interest" description="Disordered" evidence="8">
    <location>
        <begin position="332"/>
        <end position="354"/>
    </location>
</feature>
<keyword evidence="7" id="KW-1005">Bacterial flagellum biogenesis</keyword>
<dbReference type="NCBIfam" id="TIGR01398">
    <property type="entry name" value="FlhA"/>
    <property type="match status" value="1"/>
</dbReference>
<feature type="transmembrane region" description="Helical" evidence="7">
    <location>
        <begin position="12"/>
        <end position="34"/>
    </location>
</feature>
<keyword evidence="7" id="KW-0813">Transport</keyword>
<dbReference type="STRING" id="1317117.ATO7_02655"/>
<dbReference type="PROSITE" id="PS00994">
    <property type="entry name" value="FHIPEP"/>
    <property type="match status" value="1"/>
</dbReference>
<feature type="transmembrane region" description="Helical" evidence="7">
    <location>
        <begin position="114"/>
        <end position="137"/>
    </location>
</feature>
<evidence type="ECO:0000256" key="8">
    <source>
        <dbReference type="SAM" id="MobiDB-lite"/>
    </source>
</evidence>
<name>A0A1Y1SH79_9GAMM</name>
<dbReference type="InterPro" id="IPR042196">
    <property type="entry name" value="FHIPEP_4"/>
</dbReference>
<dbReference type="InterPro" id="IPR001712">
    <property type="entry name" value="T3SS_FHIPEP"/>
</dbReference>
<feature type="transmembrane region" description="Helical" evidence="7">
    <location>
        <begin position="40"/>
        <end position="62"/>
    </location>
</feature>
<feature type="transmembrane region" description="Helical" evidence="7">
    <location>
        <begin position="207"/>
        <end position="228"/>
    </location>
</feature>
<dbReference type="InterPro" id="IPR006301">
    <property type="entry name" value="FlhA"/>
</dbReference>
<dbReference type="InterPro" id="IPR042194">
    <property type="entry name" value="FHIPEP_1"/>
</dbReference>
<accession>A0A1Y1SH79</accession>
<dbReference type="Proteomes" id="UP000192342">
    <property type="component" value="Unassembled WGS sequence"/>
</dbReference>
<dbReference type="Gene3D" id="3.40.50.12790">
    <property type="entry name" value="FHIPEP family, domain 4"/>
    <property type="match status" value="1"/>
</dbReference>
<dbReference type="Gene3D" id="3.40.30.60">
    <property type="entry name" value="FHIPEP family, domain 1"/>
    <property type="match status" value="1"/>
</dbReference>
<keyword evidence="4 7" id="KW-0812">Transmembrane</keyword>
<dbReference type="RefSeq" id="WP_083559359.1">
    <property type="nucleotide sequence ID" value="NZ_AQQV01000001.1"/>
</dbReference>
<keyword evidence="9" id="KW-0966">Cell projection</keyword>
<sequence length="688" mass="74196">MTQLLAANAFSRYLTTPGLGAAALLMTLLGMMVIPMPPLLLDLLFSFNIALSITILLAVVYVRRPLEFSVFPTILLIVTLLRLSLNVASTRVVLLHGHEGSGAAGRVIEAFGEFVIGGNYAVGLVVFAILTIINFVVVTKGAERISEVSARFTLDAMPGKQMAIDADLNAGLLSNDEARARREEVRDEADFYGSMDGASKFVRGDALAGLLILFINLIGGLIIGLAQHDLSLADAGRTYSLLTIGDGLVAQLPGLMLSTAVAILVTRMSQAQDVGEQVMGQLFGSPRALAISAAMLGVMGLIPGMPNMPFLLLAAVCAGLAWWRARQNLPGDGEDEVEEAQRNEPAAPSEVGWHDVEAEDPLGLELGYRLIPLVDTRQGGDLMNRIKAVRRKLTKDLGFLVPAVHIRDRLDLAPTEYRVTLYGSTLARVTLHQGRELALSSGQAFGDLDGIKTTDPVFGLDAWWIEPAQRSAAQAQGYTVVDPASVVATHLSHLIQQHASELFGHDDAQQLLDRLAENSPRLVEDLVPKKLPLASLVRVIQNLLSEGIPVKNTRGVLEALADVAGGEASVDSLTAAARRALRRQILESIAPQIEELPVMTLEPSLERMLHDAARNDVMEPGVVERMHESASSNLKARQQAGEPAVLLVPEGLRGWMSRLLRPSLPDLHILSYSEMPEQQRIRVVGSLA</sequence>
<comment type="similarity">
    <text evidence="2 7">Belongs to the FHIPEP (flagella/HR/invasion proteins export pore) family.</text>
</comment>
<evidence type="ECO:0000313" key="10">
    <source>
        <dbReference type="Proteomes" id="UP000192342"/>
    </source>
</evidence>
<comment type="function">
    <text evidence="7">Required for formation of the rod structure of the flagellar apparatus. Together with FliI and FliH, may constitute the export apparatus of flagellin.</text>
</comment>
<comment type="caution">
    <text evidence="9">The sequence shown here is derived from an EMBL/GenBank/DDBJ whole genome shotgun (WGS) entry which is preliminary data.</text>
</comment>
<keyword evidence="3 7" id="KW-1003">Cell membrane</keyword>
<evidence type="ECO:0000313" key="9">
    <source>
        <dbReference type="EMBL" id="ORE88740.1"/>
    </source>
</evidence>
<keyword evidence="7" id="KW-1006">Bacterial flagellum protein export</keyword>
<keyword evidence="9" id="KW-0282">Flagellum</keyword>
<dbReference type="GO" id="GO:0009306">
    <property type="term" value="P:protein secretion"/>
    <property type="evidence" value="ECO:0007669"/>
    <property type="project" value="InterPro"/>
</dbReference>
<organism evidence="9 10">
    <name type="scientific">Oceanococcus atlanticus</name>
    <dbReference type="NCBI Taxonomy" id="1317117"/>
    <lineage>
        <taxon>Bacteria</taxon>
        <taxon>Pseudomonadati</taxon>
        <taxon>Pseudomonadota</taxon>
        <taxon>Gammaproteobacteria</taxon>
        <taxon>Chromatiales</taxon>
        <taxon>Oceanococcaceae</taxon>
        <taxon>Oceanococcus</taxon>
    </lineage>
</organism>
<protein>
    <recommendedName>
        <fullName evidence="7">Flagellar biosynthesis protein FlhA</fullName>
    </recommendedName>
</protein>
<dbReference type="OrthoDB" id="9759185at2"/>
<evidence type="ECO:0000256" key="4">
    <source>
        <dbReference type="ARBA" id="ARBA00022692"/>
    </source>
</evidence>
<dbReference type="GO" id="GO:0044780">
    <property type="term" value="P:bacterial-type flagellum assembly"/>
    <property type="evidence" value="ECO:0007669"/>
    <property type="project" value="InterPro"/>
</dbReference>
<evidence type="ECO:0000256" key="3">
    <source>
        <dbReference type="ARBA" id="ARBA00022475"/>
    </source>
</evidence>
<proteinExistence type="inferred from homology"/>
<dbReference type="InterPro" id="IPR025505">
    <property type="entry name" value="FHIPEP_CS"/>
</dbReference>
<evidence type="ECO:0000256" key="1">
    <source>
        <dbReference type="ARBA" id="ARBA00004651"/>
    </source>
</evidence>
<feature type="transmembrane region" description="Helical" evidence="7">
    <location>
        <begin position="248"/>
        <end position="266"/>
    </location>
</feature>
<evidence type="ECO:0000256" key="6">
    <source>
        <dbReference type="ARBA" id="ARBA00023136"/>
    </source>
</evidence>
<feature type="transmembrane region" description="Helical" evidence="7">
    <location>
        <begin position="278"/>
        <end position="302"/>
    </location>
</feature>
<keyword evidence="6 7" id="KW-0472">Membrane</keyword>
<dbReference type="PANTHER" id="PTHR30161:SF1">
    <property type="entry name" value="FLAGELLAR BIOSYNTHESIS PROTEIN FLHA-RELATED"/>
    <property type="match status" value="1"/>
</dbReference>
<evidence type="ECO:0000256" key="5">
    <source>
        <dbReference type="ARBA" id="ARBA00022989"/>
    </source>
</evidence>
<feature type="transmembrane region" description="Helical" evidence="7">
    <location>
        <begin position="74"/>
        <end position="94"/>
    </location>
</feature>
<dbReference type="AlphaFoldDB" id="A0A1Y1SH79"/>
<dbReference type="InterPro" id="IPR042193">
    <property type="entry name" value="FHIPEP_3"/>
</dbReference>
<keyword evidence="10" id="KW-1185">Reference proteome</keyword>
<dbReference type="EMBL" id="AQQV01000001">
    <property type="protein sequence ID" value="ORE88740.1"/>
    <property type="molecule type" value="Genomic_DNA"/>
</dbReference>
<keyword evidence="9" id="KW-0969">Cilium</keyword>